<evidence type="ECO:0000256" key="1">
    <source>
        <dbReference type="SAM" id="MobiDB-lite"/>
    </source>
</evidence>
<comment type="caution">
    <text evidence="2">The sequence shown here is derived from an EMBL/GenBank/DDBJ whole genome shotgun (WGS) entry which is preliminary data.</text>
</comment>
<keyword evidence="3" id="KW-1185">Reference proteome</keyword>
<proteinExistence type="predicted"/>
<protein>
    <submittedName>
        <fullName evidence="2">Uncharacterized protein</fullName>
    </submittedName>
</protein>
<sequence length="145" mass="16125">MAEMAPGSSDSGERVDSTVRLPALTSQVAPPLPSFRRDAPSTKQHRTFEQQLGGRNPYRVPRGRSSKEINPKLRIYKGSNNVSYSWKPQQCQSCISFGHTNGACQQTPKPINKIYRPSQVPQQQGEPPPVVVEPVVMKMSEHSKL</sequence>
<dbReference type="EMBL" id="PYDT01000008">
    <property type="protein sequence ID" value="THU54495.1"/>
    <property type="molecule type" value="Genomic_DNA"/>
</dbReference>
<dbReference type="AlphaFoldDB" id="A0A4S8IZW7"/>
<organism evidence="2 3">
    <name type="scientific">Musa balbisiana</name>
    <name type="common">Banana</name>
    <dbReference type="NCBI Taxonomy" id="52838"/>
    <lineage>
        <taxon>Eukaryota</taxon>
        <taxon>Viridiplantae</taxon>
        <taxon>Streptophyta</taxon>
        <taxon>Embryophyta</taxon>
        <taxon>Tracheophyta</taxon>
        <taxon>Spermatophyta</taxon>
        <taxon>Magnoliopsida</taxon>
        <taxon>Liliopsida</taxon>
        <taxon>Zingiberales</taxon>
        <taxon>Musaceae</taxon>
        <taxon>Musa</taxon>
    </lineage>
</organism>
<feature type="region of interest" description="Disordered" evidence="1">
    <location>
        <begin position="1"/>
        <end position="69"/>
    </location>
</feature>
<accession>A0A4S8IZW7</accession>
<name>A0A4S8IZW7_MUSBA</name>
<evidence type="ECO:0000313" key="3">
    <source>
        <dbReference type="Proteomes" id="UP000317650"/>
    </source>
</evidence>
<gene>
    <name evidence="2" type="ORF">C4D60_Mb10t25680</name>
</gene>
<evidence type="ECO:0000313" key="2">
    <source>
        <dbReference type="EMBL" id="THU54495.1"/>
    </source>
</evidence>
<dbReference type="Proteomes" id="UP000317650">
    <property type="component" value="Chromosome 10"/>
</dbReference>
<reference evidence="2 3" key="1">
    <citation type="journal article" date="2019" name="Nat. Plants">
        <title>Genome sequencing of Musa balbisiana reveals subgenome evolution and function divergence in polyploid bananas.</title>
        <authorList>
            <person name="Yao X."/>
        </authorList>
    </citation>
    <scope>NUCLEOTIDE SEQUENCE [LARGE SCALE GENOMIC DNA]</scope>
    <source>
        <strain evidence="3">cv. DH-PKW</strain>
        <tissue evidence="2">Leaves</tissue>
    </source>
</reference>